<protein>
    <recommendedName>
        <fullName evidence="3">AB hydrolase-1 domain-containing protein</fullName>
    </recommendedName>
</protein>
<dbReference type="AlphaFoldDB" id="A0A6D2IPZ4"/>
<sequence length="72" mass="8426">MWDKPMLLAWGIADKYLPQSIAEEFEKQNPENVKLRLIIEGVGHLPQEDWPEKVVTVRGFFLTSKFIKQGQR</sequence>
<evidence type="ECO:0000313" key="2">
    <source>
        <dbReference type="Proteomes" id="UP000467841"/>
    </source>
</evidence>
<organism evidence="1 2">
    <name type="scientific">Microthlaspi erraticum</name>
    <dbReference type="NCBI Taxonomy" id="1685480"/>
    <lineage>
        <taxon>Eukaryota</taxon>
        <taxon>Viridiplantae</taxon>
        <taxon>Streptophyta</taxon>
        <taxon>Embryophyta</taxon>
        <taxon>Tracheophyta</taxon>
        <taxon>Spermatophyta</taxon>
        <taxon>Magnoliopsida</taxon>
        <taxon>eudicotyledons</taxon>
        <taxon>Gunneridae</taxon>
        <taxon>Pentapetalae</taxon>
        <taxon>rosids</taxon>
        <taxon>malvids</taxon>
        <taxon>Brassicales</taxon>
        <taxon>Brassicaceae</taxon>
        <taxon>Coluteocarpeae</taxon>
        <taxon>Microthlaspi</taxon>
    </lineage>
</organism>
<evidence type="ECO:0000313" key="1">
    <source>
        <dbReference type="EMBL" id="CAA7028568.1"/>
    </source>
</evidence>
<proteinExistence type="predicted"/>
<dbReference type="EMBL" id="CACVBM020001070">
    <property type="protein sequence ID" value="CAA7028568.1"/>
    <property type="molecule type" value="Genomic_DNA"/>
</dbReference>
<gene>
    <name evidence="1" type="ORF">MERR_LOCUS15803</name>
</gene>
<dbReference type="SUPFAM" id="SSF53474">
    <property type="entry name" value="alpha/beta-Hydrolases"/>
    <property type="match status" value="1"/>
</dbReference>
<dbReference type="OrthoDB" id="6431331at2759"/>
<comment type="caution">
    <text evidence="1">The sequence shown here is derived from an EMBL/GenBank/DDBJ whole genome shotgun (WGS) entry which is preliminary data.</text>
</comment>
<accession>A0A6D2IPZ4</accession>
<name>A0A6D2IPZ4_9BRAS</name>
<evidence type="ECO:0008006" key="3">
    <source>
        <dbReference type="Google" id="ProtNLM"/>
    </source>
</evidence>
<dbReference type="InterPro" id="IPR029058">
    <property type="entry name" value="AB_hydrolase_fold"/>
</dbReference>
<keyword evidence="2" id="KW-1185">Reference proteome</keyword>
<reference evidence="1" key="1">
    <citation type="submission" date="2020-01" db="EMBL/GenBank/DDBJ databases">
        <authorList>
            <person name="Mishra B."/>
        </authorList>
    </citation>
    <scope>NUCLEOTIDE SEQUENCE [LARGE SCALE GENOMIC DNA]</scope>
</reference>
<dbReference type="Proteomes" id="UP000467841">
    <property type="component" value="Unassembled WGS sequence"/>
</dbReference>
<dbReference type="Gene3D" id="3.40.50.1820">
    <property type="entry name" value="alpha/beta hydrolase"/>
    <property type="match status" value="1"/>
</dbReference>